<proteinExistence type="predicted"/>
<evidence type="ECO:0000259" key="3">
    <source>
        <dbReference type="Pfam" id="PF03413"/>
    </source>
</evidence>
<dbReference type="AlphaFoldDB" id="A0A4Y8IMJ9"/>
<feature type="domain" description="PepSY" evidence="3">
    <location>
        <begin position="151"/>
        <end position="209"/>
    </location>
</feature>
<organism evidence="4 5">
    <name type="scientific">Filobacillus milosensis</name>
    <dbReference type="NCBI Taxonomy" id="94137"/>
    <lineage>
        <taxon>Bacteria</taxon>
        <taxon>Bacillati</taxon>
        <taxon>Bacillota</taxon>
        <taxon>Bacilli</taxon>
        <taxon>Bacillales</taxon>
        <taxon>Bacillaceae</taxon>
        <taxon>Filobacillus</taxon>
    </lineage>
</organism>
<keyword evidence="2" id="KW-0732">Signal</keyword>
<feature type="compositionally biased region" description="Basic and acidic residues" evidence="1">
    <location>
        <begin position="124"/>
        <end position="136"/>
    </location>
</feature>
<evidence type="ECO:0000256" key="2">
    <source>
        <dbReference type="SAM" id="SignalP"/>
    </source>
</evidence>
<feature type="domain" description="PepSY" evidence="3">
    <location>
        <begin position="57"/>
        <end position="115"/>
    </location>
</feature>
<feature type="chain" id="PRO_5038458617" description="PepSY domain-containing protein" evidence="2">
    <location>
        <begin position="21"/>
        <end position="224"/>
    </location>
</feature>
<dbReference type="OrthoDB" id="2883138at2"/>
<keyword evidence="5" id="KW-1185">Reference proteome</keyword>
<evidence type="ECO:0000313" key="5">
    <source>
        <dbReference type="Proteomes" id="UP000297975"/>
    </source>
</evidence>
<dbReference type="Gene3D" id="3.10.450.40">
    <property type="match status" value="2"/>
</dbReference>
<gene>
    <name evidence="4" type="ORF">E3U55_08905</name>
</gene>
<name>A0A4Y8IMJ9_9BACI</name>
<feature type="signal peptide" evidence="2">
    <location>
        <begin position="1"/>
        <end position="20"/>
    </location>
</feature>
<dbReference type="InterPro" id="IPR025711">
    <property type="entry name" value="PepSY"/>
</dbReference>
<dbReference type="Proteomes" id="UP000297975">
    <property type="component" value="Unassembled WGS sequence"/>
</dbReference>
<comment type="caution">
    <text evidence="4">The sequence shown here is derived from an EMBL/GenBank/DDBJ whole genome shotgun (WGS) entry which is preliminary data.</text>
</comment>
<dbReference type="Pfam" id="PF03413">
    <property type="entry name" value="PepSY"/>
    <property type="match status" value="2"/>
</dbReference>
<feature type="region of interest" description="Disordered" evidence="1">
    <location>
        <begin position="109"/>
        <end position="147"/>
    </location>
</feature>
<protein>
    <recommendedName>
        <fullName evidence="3">PepSY domain-containing protein</fullName>
    </recommendedName>
</protein>
<accession>A0A4Y8IMJ9</accession>
<evidence type="ECO:0000313" key="4">
    <source>
        <dbReference type="EMBL" id="TFB21421.1"/>
    </source>
</evidence>
<dbReference type="EMBL" id="SOPW01000008">
    <property type="protein sequence ID" value="TFB21421.1"/>
    <property type="molecule type" value="Genomic_DNA"/>
</dbReference>
<evidence type="ECO:0000256" key="1">
    <source>
        <dbReference type="SAM" id="MobiDB-lite"/>
    </source>
</evidence>
<reference evidence="4 5" key="1">
    <citation type="submission" date="2019-03" db="EMBL/GenBank/DDBJ databases">
        <authorList>
            <person name="He R.-H."/>
        </authorList>
    </citation>
    <scope>NUCLEOTIDE SEQUENCE [LARGE SCALE GENOMIC DNA]</scope>
    <source>
        <strain evidence="5">SH 714</strain>
    </source>
</reference>
<sequence>MKKKFIVPALAAAIIGGGIAGTALNTSVFAASADTSNSKVEVTDEQEQQQLEKEATITKDEAISAALKEVAGKAVDTELEDEDGTVVYGVEVTDEQGKKQDVKVDAKTGKVLKVEADDEEENEKGEKEEKEDKDGEVSDQQEQQLLEKEAKITAEESTTIALKEVKGQVTDTELEDEDGTVVYGIEITDDQGKKHDVKVDAKTGKVLKVDVDDENDSESDSEQE</sequence>
<dbReference type="RefSeq" id="WP_134340085.1">
    <property type="nucleotide sequence ID" value="NZ_SOPW01000008.1"/>
</dbReference>